<feature type="chain" id="PRO_5047037646" evidence="1">
    <location>
        <begin position="22"/>
        <end position="46"/>
    </location>
</feature>
<accession>A0ABY7NRM6</accession>
<keyword evidence="3" id="KW-1185">Reference proteome</keyword>
<dbReference type="Proteomes" id="UP001210865">
    <property type="component" value="Chromosome"/>
</dbReference>
<name>A0ABY7NRM6_9SPHN</name>
<organism evidence="2 3">
    <name type="scientific">Sphingomonas abietis</name>
    <dbReference type="NCBI Taxonomy" id="3012344"/>
    <lineage>
        <taxon>Bacteria</taxon>
        <taxon>Pseudomonadati</taxon>
        <taxon>Pseudomonadota</taxon>
        <taxon>Alphaproteobacteria</taxon>
        <taxon>Sphingomonadales</taxon>
        <taxon>Sphingomonadaceae</taxon>
        <taxon>Sphingomonas</taxon>
    </lineage>
</organism>
<dbReference type="EMBL" id="CP115174">
    <property type="protein sequence ID" value="WBO24048.1"/>
    <property type="molecule type" value="Genomic_DNA"/>
</dbReference>
<evidence type="ECO:0000313" key="2">
    <source>
        <dbReference type="EMBL" id="WBO24048.1"/>
    </source>
</evidence>
<evidence type="ECO:0000256" key="1">
    <source>
        <dbReference type="SAM" id="SignalP"/>
    </source>
</evidence>
<feature type="signal peptide" evidence="1">
    <location>
        <begin position="1"/>
        <end position="21"/>
    </location>
</feature>
<protein>
    <submittedName>
        <fullName evidence="2">Uncharacterized protein</fullName>
    </submittedName>
</protein>
<reference evidence="2 3" key="1">
    <citation type="submission" date="2022-12" db="EMBL/GenBank/DDBJ databases">
        <title>Sphingomonas abieness sp. nov., an endophytic bacterium isolated from Abies koreana.</title>
        <authorList>
            <person name="Jiang L."/>
            <person name="Lee J."/>
        </authorList>
    </citation>
    <scope>NUCLEOTIDE SEQUENCE [LARGE SCALE GENOMIC DNA]</scope>
    <source>
        <strain evidence="3">PAMB 00755</strain>
    </source>
</reference>
<keyword evidence="1" id="KW-0732">Signal</keyword>
<sequence>MKTLHIAMACSLIASFGLATAGHARPPHHRICKVTWAHHHKVRRCR</sequence>
<proteinExistence type="predicted"/>
<dbReference type="RefSeq" id="WP_270078677.1">
    <property type="nucleotide sequence ID" value="NZ_CP115174.1"/>
</dbReference>
<gene>
    <name evidence="2" type="ORF">PBT88_08045</name>
</gene>
<evidence type="ECO:0000313" key="3">
    <source>
        <dbReference type="Proteomes" id="UP001210865"/>
    </source>
</evidence>